<dbReference type="Pfam" id="PF13646">
    <property type="entry name" value="HEAT_2"/>
    <property type="match status" value="2"/>
</dbReference>
<evidence type="ECO:0000256" key="7">
    <source>
        <dbReference type="SAM" id="SignalP"/>
    </source>
</evidence>
<dbReference type="Pfam" id="PF05729">
    <property type="entry name" value="NACHT"/>
    <property type="match status" value="1"/>
</dbReference>
<dbReference type="GO" id="GO:0016829">
    <property type="term" value="F:lyase activity"/>
    <property type="evidence" value="ECO:0007669"/>
    <property type="project" value="UniProtKB-KW"/>
</dbReference>
<keyword evidence="6" id="KW-1133">Transmembrane helix</keyword>
<dbReference type="InterPro" id="IPR011989">
    <property type="entry name" value="ARM-like"/>
</dbReference>
<dbReference type="Gene3D" id="3.40.50.300">
    <property type="entry name" value="P-loop containing nucleotide triphosphate hydrolases"/>
    <property type="match status" value="1"/>
</dbReference>
<keyword evidence="7" id="KW-0732">Signal</keyword>
<comment type="caution">
    <text evidence="10">The sequence shown here is derived from an EMBL/GenBank/DDBJ whole genome shotgun (WGS) entry which is preliminary data.</text>
</comment>
<feature type="signal peptide" evidence="7">
    <location>
        <begin position="1"/>
        <end position="32"/>
    </location>
</feature>
<dbReference type="SMART" id="SM00185">
    <property type="entry name" value="ARM"/>
    <property type="match status" value="2"/>
</dbReference>
<feature type="transmembrane region" description="Helical" evidence="6">
    <location>
        <begin position="339"/>
        <end position="361"/>
    </location>
</feature>
<dbReference type="EMBL" id="LXQD01000087">
    <property type="protein sequence ID" value="RCJ38817.1"/>
    <property type="molecule type" value="Genomic_DNA"/>
</dbReference>
<comment type="similarity">
    <text evidence="1">Belongs to the CpcE/RpcE/PecE family.</text>
</comment>
<evidence type="ECO:0000256" key="2">
    <source>
        <dbReference type="ARBA" id="ARBA00022549"/>
    </source>
</evidence>
<protein>
    <submittedName>
        <fullName evidence="10">PBS lyase</fullName>
    </submittedName>
</protein>
<dbReference type="InterPro" id="IPR004155">
    <property type="entry name" value="PBS_lyase_HEAT"/>
</dbReference>
<dbReference type="SMART" id="SM00567">
    <property type="entry name" value="EZ_HEAT"/>
    <property type="match status" value="5"/>
</dbReference>
<dbReference type="Pfam" id="PF22731">
    <property type="entry name" value="NCH4"/>
    <property type="match status" value="1"/>
</dbReference>
<evidence type="ECO:0000313" key="10">
    <source>
        <dbReference type="EMBL" id="RCJ38817.1"/>
    </source>
</evidence>
<dbReference type="Gene3D" id="1.25.10.10">
    <property type="entry name" value="Leucine-rich Repeat Variant"/>
    <property type="match status" value="2"/>
</dbReference>
<sequence>MTKQARQTLLATFKLVVLCLMLFLLWTGNSWAQIPDDTKISPIVEKLIDNNARVRLEAHDALVSIGSPAVPALIDVLKNPDFNIRWRAAWVLGDMASEANLAVGALAEALQDEDAQVRMYAALALDQIGKAAKPAVPTLMAALQDKEEYVRIYAAAALRRLGGEAKVAVPSLMNALKDKNPRVRKNAALALGTMGSEATPAVADIIPLLKDAEYYVRYAAVKGLSGIIGSYQDIADNLPSAKLIKVISQFEEVLKILEANQDKFTEFDIAKIRRPLEALKAEKETRLFDRAVEWLLQHKLLLGIAAYITLLPSLWLILLRVAPLWLLKINNALKPYTDFSLPFVSVNVPLRYVLFVGWFHFHPRVLDAWVEKYMNSVREQFPKKDTVSSRATYIPIPVVLDGNTVPQLTPENLRATFDKKRSCLVICGEGGIGKTSLACQIASWAIAETKDRRLCEHLMLPVLLEEEFRIVENKSSLLEAIRGQLQALIDEPEPICAELLTRLLRKQRILVIVDRFSELKTTTREAIGPDSPEFPVNALVITSRIEEKLGRVNKTTIKPLRIEANKLSSFMEAYLMQRGKRDVFTDQEFFDACSRLSLMVGQGNITVLLAKLYGEQLITAVETRQGTSLQIPENIPNLMLGYLNELNRDVTTDKLDDRTLHQYAKILAWECLQANYQPGNAKRTDAIAALTSLNINEPEKCLEYLENCLHLIQTIGSAKDEFRFCLDPLAEYLAALYIVEQYGNNDGKWRSLFFRKADDLVKTGNQDTIQGFLLAVRDCYLSQVPNAKESDFISQKLGKLAGYTVPANTLINPVISTTP</sequence>
<feature type="transmembrane region" description="Helical" evidence="6">
    <location>
        <begin position="300"/>
        <end position="327"/>
    </location>
</feature>
<feature type="domain" description="NACHT C-terminal Helical" evidence="9">
    <location>
        <begin position="762"/>
        <end position="804"/>
    </location>
</feature>
<dbReference type="InterPro" id="IPR027417">
    <property type="entry name" value="P-loop_NTPase"/>
</dbReference>
<comment type="function">
    <text evidence="5">Catalyzes the hydroxylation of the N(6)-(4-aminobutyl)-L-lysine intermediate produced by deoxyhypusine synthase/DHPS on a critical lysine of the eukaryotic translation initiation factor 5A/eIF-5A. This is the second step of the post-translational modification of that lysine into an unusual amino acid residue named hypusine. Hypusination is unique to mature eIF-5A factor and is essential for its function.</text>
</comment>
<organism evidence="10 11">
    <name type="scientific">Nostoc minutum NIES-26</name>
    <dbReference type="NCBI Taxonomy" id="1844469"/>
    <lineage>
        <taxon>Bacteria</taxon>
        <taxon>Bacillati</taxon>
        <taxon>Cyanobacteriota</taxon>
        <taxon>Cyanophyceae</taxon>
        <taxon>Nostocales</taxon>
        <taxon>Nostocaceae</taxon>
        <taxon>Nostoc</taxon>
    </lineage>
</organism>
<dbReference type="InterPro" id="IPR007111">
    <property type="entry name" value="NACHT_NTPase"/>
</dbReference>
<dbReference type="AlphaFoldDB" id="A0A367RQH3"/>
<evidence type="ECO:0000256" key="6">
    <source>
        <dbReference type="SAM" id="Phobius"/>
    </source>
</evidence>
<keyword evidence="4 10" id="KW-0456">Lyase</keyword>
<keyword evidence="11" id="KW-1185">Reference proteome</keyword>
<dbReference type="GO" id="GO:0016491">
    <property type="term" value="F:oxidoreductase activity"/>
    <property type="evidence" value="ECO:0007669"/>
    <property type="project" value="TreeGrafter"/>
</dbReference>
<proteinExistence type="inferred from homology"/>
<evidence type="ECO:0000259" key="8">
    <source>
        <dbReference type="Pfam" id="PF05729"/>
    </source>
</evidence>
<dbReference type="GO" id="GO:0030089">
    <property type="term" value="C:phycobilisome"/>
    <property type="evidence" value="ECO:0007669"/>
    <property type="project" value="UniProtKB-KW"/>
</dbReference>
<evidence type="ECO:0000313" key="11">
    <source>
        <dbReference type="Proteomes" id="UP000252107"/>
    </source>
</evidence>
<dbReference type="InterPro" id="IPR021133">
    <property type="entry name" value="HEAT_type_2"/>
</dbReference>
<feature type="domain" description="NACHT" evidence="8">
    <location>
        <begin position="424"/>
        <end position="525"/>
    </location>
</feature>
<gene>
    <name evidence="10" type="ORF">A6770_12820</name>
</gene>
<dbReference type="PANTHER" id="PTHR12697">
    <property type="entry name" value="PBS LYASE HEAT-LIKE PROTEIN"/>
    <property type="match status" value="1"/>
</dbReference>
<feature type="chain" id="PRO_5016611569" evidence="7">
    <location>
        <begin position="33"/>
        <end position="819"/>
    </location>
</feature>
<dbReference type="InterPro" id="IPR000225">
    <property type="entry name" value="Armadillo"/>
</dbReference>
<dbReference type="SUPFAM" id="SSF48371">
    <property type="entry name" value="ARM repeat"/>
    <property type="match status" value="1"/>
</dbReference>
<dbReference type="SUPFAM" id="SSF52540">
    <property type="entry name" value="P-loop containing nucleoside triphosphate hydrolases"/>
    <property type="match status" value="1"/>
</dbReference>
<dbReference type="InterPro" id="IPR016024">
    <property type="entry name" value="ARM-type_fold"/>
</dbReference>
<evidence type="ECO:0000259" key="9">
    <source>
        <dbReference type="Pfam" id="PF22731"/>
    </source>
</evidence>
<dbReference type="PANTHER" id="PTHR12697:SF5">
    <property type="entry name" value="DEOXYHYPUSINE HYDROXYLASE"/>
    <property type="match status" value="1"/>
</dbReference>
<keyword evidence="6" id="KW-0472">Membrane</keyword>
<reference evidence="10" key="1">
    <citation type="submission" date="2016-04" db="EMBL/GenBank/DDBJ databases">
        <authorList>
            <person name="Tabuchi Yagui T.R."/>
        </authorList>
    </citation>
    <scope>NUCLEOTIDE SEQUENCE [LARGE SCALE GENOMIC DNA]</scope>
    <source>
        <strain evidence="10">NIES-26</strain>
    </source>
</reference>
<keyword evidence="3" id="KW-0605">Phycobilisome</keyword>
<evidence type="ECO:0000256" key="3">
    <source>
        <dbReference type="ARBA" id="ARBA00022738"/>
    </source>
</evidence>
<dbReference type="Proteomes" id="UP000252107">
    <property type="component" value="Unassembled WGS sequence"/>
</dbReference>
<evidence type="ECO:0000256" key="5">
    <source>
        <dbReference type="ARBA" id="ARBA00045876"/>
    </source>
</evidence>
<evidence type="ECO:0000256" key="4">
    <source>
        <dbReference type="ARBA" id="ARBA00023239"/>
    </source>
</evidence>
<name>A0A367RQH3_9NOSO</name>
<dbReference type="InterPro" id="IPR054589">
    <property type="entry name" value="NCH4"/>
</dbReference>
<dbReference type="PROSITE" id="PS50077">
    <property type="entry name" value="HEAT_REPEAT"/>
    <property type="match status" value="1"/>
</dbReference>
<keyword evidence="6" id="KW-0812">Transmembrane</keyword>
<accession>A0A367RQH3</accession>
<evidence type="ECO:0000256" key="1">
    <source>
        <dbReference type="ARBA" id="ARBA00009299"/>
    </source>
</evidence>
<keyword evidence="2" id="KW-0042">Antenna complex</keyword>